<dbReference type="PANTHER" id="PTHR32285:SF14">
    <property type="entry name" value="PROTEIN PMR5"/>
    <property type="match status" value="1"/>
</dbReference>
<dbReference type="PANTHER" id="PTHR32285">
    <property type="entry name" value="PROTEIN TRICHOME BIREFRINGENCE-LIKE 9-RELATED"/>
    <property type="match status" value="1"/>
</dbReference>
<dbReference type="InterPro" id="IPR026057">
    <property type="entry name" value="TBL_C"/>
</dbReference>
<reference evidence="3" key="1">
    <citation type="submission" date="2015-12" db="EMBL/GenBank/DDBJ databases">
        <title>Update maize B73 reference genome by single molecule sequencing technologies.</title>
        <authorList>
            <consortium name="Maize Genome Sequencing Project"/>
            <person name="Ware D."/>
        </authorList>
    </citation>
    <scope>NUCLEOTIDE SEQUENCE</scope>
    <source>
        <tissue evidence="3">Seedling</tissue>
    </source>
</reference>
<protein>
    <submittedName>
        <fullName evidence="3">Protein trichome birefringence-like 34</fullName>
    </submittedName>
</protein>
<evidence type="ECO:0000313" key="3">
    <source>
        <dbReference type="EMBL" id="AQL07309.1"/>
    </source>
</evidence>
<dbReference type="SMR" id="A0A1D6PCG1"/>
<comment type="similarity">
    <text evidence="1">Belongs to the PC-esterase family. TBL subfamily.</text>
</comment>
<evidence type="ECO:0000256" key="1">
    <source>
        <dbReference type="ARBA" id="ARBA00007727"/>
    </source>
</evidence>
<name>A0A1D6PCG1_MAIZE</name>
<gene>
    <name evidence="3" type="ORF">ZEAMMB73_Zm00001d047691</name>
</gene>
<evidence type="ECO:0000259" key="2">
    <source>
        <dbReference type="Pfam" id="PF13839"/>
    </source>
</evidence>
<organism evidence="3">
    <name type="scientific">Zea mays</name>
    <name type="common">Maize</name>
    <dbReference type="NCBI Taxonomy" id="4577"/>
    <lineage>
        <taxon>Eukaryota</taxon>
        <taxon>Viridiplantae</taxon>
        <taxon>Streptophyta</taxon>
        <taxon>Embryophyta</taxon>
        <taxon>Tracheophyta</taxon>
        <taxon>Spermatophyta</taxon>
        <taxon>Magnoliopsida</taxon>
        <taxon>Liliopsida</taxon>
        <taxon>Poales</taxon>
        <taxon>Poaceae</taxon>
        <taxon>PACMAD clade</taxon>
        <taxon>Panicoideae</taxon>
        <taxon>Andropogonodae</taxon>
        <taxon>Andropogoneae</taxon>
        <taxon>Tripsacinae</taxon>
        <taxon>Zea</taxon>
    </lineage>
</organism>
<feature type="domain" description="Trichome birefringence-like C-terminal" evidence="2">
    <location>
        <begin position="1"/>
        <end position="105"/>
    </location>
</feature>
<dbReference type="AlphaFoldDB" id="A0A1D6PCG1"/>
<accession>A0A1D6PCG1</accession>
<dbReference type="OMA" id="IMHAIND"/>
<dbReference type="GO" id="GO:0016413">
    <property type="term" value="F:O-acetyltransferase activity"/>
    <property type="evidence" value="ECO:0007669"/>
    <property type="project" value="InterPro"/>
</dbReference>
<dbReference type="EMBL" id="CM000785">
    <property type="protein sequence ID" value="AQL07309.1"/>
    <property type="molecule type" value="Genomic_DNA"/>
</dbReference>
<dbReference type="Pfam" id="PF13839">
    <property type="entry name" value="PC-Esterase"/>
    <property type="match status" value="1"/>
</dbReference>
<proteinExistence type="inferred from homology"/>
<dbReference type="InParanoid" id="A0A1D6PCG1"/>
<dbReference type="InterPro" id="IPR029962">
    <property type="entry name" value="TBL"/>
</dbReference>
<sequence length="108" mass="12285">MKGKTVMFVGDSLGRNQWESLVCLLHAAALQSPTQLVSVDPLYTYKFLEYQVTVSFYRAPYLVDIDVVQGKQVLMLDDIYENAESWRDADVLSFNSGLWWTHTGSMQG</sequence>